<dbReference type="AlphaFoldDB" id="A0A124GMD0"/>
<dbReference type="EMBL" id="LKAM01000021">
    <property type="protein sequence ID" value="KUM45291.1"/>
    <property type="molecule type" value="Genomic_DNA"/>
</dbReference>
<organism evidence="1">
    <name type="scientific">Picea glauca</name>
    <name type="common">White spruce</name>
    <name type="synonym">Pinus glauca</name>
    <dbReference type="NCBI Taxonomy" id="3330"/>
    <lineage>
        <taxon>Eukaryota</taxon>
        <taxon>Viridiplantae</taxon>
        <taxon>Streptophyta</taxon>
        <taxon>Embryophyta</taxon>
        <taxon>Tracheophyta</taxon>
        <taxon>Spermatophyta</taxon>
        <taxon>Pinopsida</taxon>
        <taxon>Pinidae</taxon>
        <taxon>Conifers I</taxon>
        <taxon>Pinales</taxon>
        <taxon>Pinaceae</taxon>
        <taxon>Picea</taxon>
    </lineage>
</organism>
<proteinExistence type="predicted"/>
<reference evidence="1" key="1">
    <citation type="journal article" date="2015" name="Genome Biol. Evol.">
        <title>Organellar Genomes of White Spruce (Picea glauca): Assembly and Annotation.</title>
        <authorList>
            <person name="Jackman S.D."/>
            <person name="Warren R.L."/>
            <person name="Gibb E.A."/>
            <person name="Vandervalk B.P."/>
            <person name="Mohamadi H."/>
            <person name="Chu J."/>
            <person name="Raymond A."/>
            <person name="Pleasance S."/>
            <person name="Coope R."/>
            <person name="Wildung M.R."/>
            <person name="Ritland C.E."/>
            <person name="Bousquet J."/>
            <person name="Jones S.J."/>
            <person name="Bohlmann J."/>
            <person name="Birol I."/>
        </authorList>
    </citation>
    <scope>NUCLEOTIDE SEQUENCE [LARGE SCALE GENOMIC DNA]</scope>
    <source>
        <tissue evidence="1">Flushing bud</tissue>
    </source>
</reference>
<geneLocation type="mitochondrion" evidence="1"/>
<comment type="caution">
    <text evidence="1">The sequence shown here is derived from an EMBL/GenBank/DDBJ whole genome shotgun (WGS) entry which is preliminary data.</text>
</comment>
<sequence length="73" mass="7860">MRTLIYSSSSCLCFFHPTSTGASAVHSPGTAASASDIARPFRSFHSLINIRSISPHGSCLLYHPELSHLNAFP</sequence>
<keyword evidence="1" id="KW-0496">Mitochondrion</keyword>
<name>A0A124GMD0_PICGL</name>
<protein>
    <submittedName>
        <fullName evidence="1">Uncharacterized protein</fullName>
    </submittedName>
</protein>
<accession>A0A124GMD0</accession>
<evidence type="ECO:0000313" key="1">
    <source>
        <dbReference type="EMBL" id="KUM45291.1"/>
    </source>
</evidence>
<gene>
    <name evidence="1" type="ORF">ABT39_MTgene3464</name>
</gene>